<keyword evidence="2" id="KW-1003">Cell membrane</keyword>
<name>A0A344UY61_9ACTN</name>
<dbReference type="Pfam" id="PF02687">
    <property type="entry name" value="FtsX"/>
    <property type="match status" value="1"/>
</dbReference>
<feature type="transmembrane region" description="Helical" evidence="6">
    <location>
        <begin position="78"/>
        <end position="100"/>
    </location>
</feature>
<evidence type="ECO:0000256" key="3">
    <source>
        <dbReference type="ARBA" id="ARBA00022692"/>
    </source>
</evidence>
<keyword evidence="3 6" id="KW-0812">Transmembrane</keyword>
<feature type="transmembrane region" description="Helical" evidence="6">
    <location>
        <begin position="436"/>
        <end position="454"/>
    </location>
</feature>
<organism evidence="8 9">
    <name type="scientific">Acidipropionibacterium virtanenii</name>
    <dbReference type="NCBI Taxonomy" id="2057246"/>
    <lineage>
        <taxon>Bacteria</taxon>
        <taxon>Bacillati</taxon>
        <taxon>Actinomycetota</taxon>
        <taxon>Actinomycetes</taxon>
        <taxon>Propionibacteriales</taxon>
        <taxon>Propionibacteriaceae</taxon>
        <taxon>Acidipropionibacterium</taxon>
    </lineage>
</organism>
<protein>
    <recommendedName>
        <fullName evidence="7">ABC3 transporter permease C-terminal domain-containing protein</fullName>
    </recommendedName>
</protein>
<dbReference type="GO" id="GO:0005886">
    <property type="term" value="C:plasma membrane"/>
    <property type="evidence" value="ECO:0007669"/>
    <property type="project" value="UniProtKB-SubCell"/>
</dbReference>
<accession>A0A344UY61</accession>
<evidence type="ECO:0000313" key="9">
    <source>
        <dbReference type="Proteomes" id="UP000251995"/>
    </source>
</evidence>
<keyword evidence="5 6" id="KW-0472">Membrane</keyword>
<feature type="transmembrane region" description="Helical" evidence="6">
    <location>
        <begin position="219"/>
        <end position="239"/>
    </location>
</feature>
<feature type="transmembrane region" description="Helical" evidence="6">
    <location>
        <begin position="308"/>
        <end position="329"/>
    </location>
</feature>
<dbReference type="InterPro" id="IPR003838">
    <property type="entry name" value="ABC3_permease_C"/>
</dbReference>
<reference evidence="8 9" key="1">
    <citation type="submission" date="2017-12" db="EMBL/GenBank/DDBJ databases">
        <title>The whole genome sequence of the Acidipropionibacterium virtanenii sp. nov. type strain JS278.</title>
        <authorList>
            <person name="Laine P."/>
            <person name="Deptula P."/>
            <person name="Varmanen P."/>
            <person name="Auvinen P."/>
        </authorList>
    </citation>
    <scope>NUCLEOTIDE SEQUENCE [LARGE SCALE GENOMIC DNA]</scope>
    <source>
        <strain evidence="8 9">JS278</strain>
    </source>
</reference>
<evidence type="ECO:0000256" key="5">
    <source>
        <dbReference type="ARBA" id="ARBA00023136"/>
    </source>
</evidence>
<feature type="transmembrane region" description="Helical" evidence="6">
    <location>
        <begin position="245"/>
        <end position="269"/>
    </location>
</feature>
<gene>
    <name evidence="8" type="ORF">JS278_03075</name>
</gene>
<evidence type="ECO:0000256" key="2">
    <source>
        <dbReference type="ARBA" id="ARBA00022475"/>
    </source>
</evidence>
<evidence type="ECO:0000256" key="1">
    <source>
        <dbReference type="ARBA" id="ARBA00004651"/>
    </source>
</evidence>
<sequence>MSGLAPATDATPPEAIDLPGAGTARITWPILRMLARPTLADRHSWALPVTAFAVISTIILDVTAGAAMFWRIPGDLAVMYRGLSGLAVVLLVLPLVTLASSATRLSARRRDDRLSALRLLGATSGTLRLLTLAESGAYALAGSLAGVAGYAVSLPLLGMLPFNGGPIGVGSLLLGPGPLLGVIAALVVLALASSAVSLRRVEISPLGVRMRSDSQRVSALRIVAGAVVLVVAVGSAVIAPKLGASAAPIIVLALVLFAMGTGLAVINIVGPRLMSVYFRGRLRRARTAPALVAARMVLEAPKAAWRQVSALGSVCFVGVAGGAGVALLSQASNSGDDPAGAILVSDIRTGIILTIVFAFATVACSVGINQTSAVLDRRDIEVGLDLIGMTVAEQEEARRHAVLGPLWFVMAVSIASSVVVLLPLVGAALVLSPVTLAVTLGVIAAGAGMVAAGLRATRGTLIGVLEGGLARVE</sequence>
<keyword evidence="9" id="KW-1185">Reference proteome</keyword>
<feature type="transmembrane region" description="Helical" evidence="6">
    <location>
        <begin position="349"/>
        <end position="368"/>
    </location>
</feature>
<keyword evidence="4 6" id="KW-1133">Transmembrane helix</keyword>
<dbReference type="EMBL" id="CP025198">
    <property type="protein sequence ID" value="AXE40209.1"/>
    <property type="molecule type" value="Genomic_DNA"/>
</dbReference>
<dbReference type="Proteomes" id="UP000251995">
    <property type="component" value="Chromosome"/>
</dbReference>
<dbReference type="OrthoDB" id="5118998at2"/>
<dbReference type="AlphaFoldDB" id="A0A344UY61"/>
<feature type="transmembrane region" description="Helical" evidence="6">
    <location>
        <begin position="406"/>
        <end position="430"/>
    </location>
</feature>
<evidence type="ECO:0000256" key="6">
    <source>
        <dbReference type="SAM" id="Phobius"/>
    </source>
</evidence>
<dbReference type="KEGG" id="acij:JS278_03075"/>
<proteinExistence type="predicted"/>
<dbReference type="RefSeq" id="WP_114045951.1">
    <property type="nucleotide sequence ID" value="NZ_CP025198.1"/>
</dbReference>
<feature type="domain" description="ABC3 transporter permease C-terminal" evidence="7">
    <location>
        <begin position="88"/>
        <end position="201"/>
    </location>
</feature>
<evidence type="ECO:0000256" key="4">
    <source>
        <dbReference type="ARBA" id="ARBA00022989"/>
    </source>
</evidence>
<feature type="transmembrane region" description="Helical" evidence="6">
    <location>
        <begin position="137"/>
        <end position="158"/>
    </location>
</feature>
<comment type="subcellular location">
    <subcellularLocation>
        <location evidence="1">Cell membrane</location>
        <topology evidence="1">Multi-pass membrane protein</topology>
    </subcellularLocation>
</comment>
<evidence type="ECO:0000259" key="7">
    <source>
        <dbReference type="Pfam" id="PF02687"/>
    </source>
</evidence>
<feature type="transmembrane region" description="Helical" evidence="6">
    <location>
        <begin position="45"/>
        <end position="72"/>
    </location>
</feature>
<feature type="transmembrane region" description="Helical" evidence="6">
    <location>
        <begin position="178"/>
        <end position="198"/>
    </location>
</feature>
<evidence type="ECO:0000313" key="8">
    <source>
        <dbReference type="EMBL" id="AXE40209.1"/>
    </source>
</evidence>